<accession>A0A423WH14</accession>
<dbReference type="Proteomes" id="UP000284375">
    <property type="component" value="Unassembled WGS sequence"/>
</dbReference>
<dbReference type="AlphaFoldDB" id="A0A423WH14"/>
<keyword evidence="2" id="KW-1185">Reference proteome</keyword>
<protein>
    <submittedName>
        <fullName evidence="1">Uncharacterized protein</fullName>
    </submittedName>
</protein>
<evidence type="ECO:0000313" key="1">
    <source>
        <dbReference type="EMBL" id="ROW02657.1"/>
    </source>
</evidence>
<reference evidence="1 2" key="1">
    <citation type="submission" date="2015-09" db="EMBL/GenBank/DDBJ databases">
        <title>Host preference determinants of Valsa canker pathogens revealed by comparative genomics.</title>
        <authorList>
            <person name="Yin Z."/>
            <person name="Huang L."/>
        </authorList>
    </citation>
    <scope>NUCLEOTIDE SEQUENCE [LARGE SCALE GENOMIC DNA]</scope>
    <source>
        <strain evidence="1 2">YSFL</strain>
    </source>
</reference>
<dbReference type="EMBL" id="LJZO01000004">
    <property type="protein sequence ID" value="ROW02657.1"/>
    <property type="molecule type" value="Genomic_DNA"/>
</dbReference>
<evidence type="ECO:0000313" key="2">
    <source>
        <dbReference type="Proteomes" id="UP000284375"/>
    </source>
</evidence>
<organism evidence="1 2">
    <name type="scientific">Cytospora chrysosperma</name>
    <name type="common">Cytospora canker fungus</name>
    <name type="synonym">Sphaeria chrysosperma</name>
    <dbReference type="NCBI Taxonomy" id="252740"/>
    <lineage>
        <taxon>Eukaryota</taxon>
        <taxon>Fungi</taxon>
        <taxon>Dikarya</taxon>
        <taxon>Ascomycota</taxon>
        <taxon>Pezizomycotina</taxon>
        <taxon>Sordariomycetes</taxon>
        <taxon>Sordariomycetidae</taxon>
        <taxon>Diaporthales</taxon>
        <taxon>Cytosporaceae</taxon>
        <taxon>Cytospora</taxon>
    </lineage>
</organism>
<sequence>MVDIRRRDGRRNVEGFALCPSNILLLGTKVQLARHLATPVVVHHAGPPLEVGAHLLLAAIAALPGQVLLARGAGLDVPPGVLQHLLGRDAPPRVQGERPHQQVDALVADGAESAEEVLLGALRDGGLDGVDVLGEPADAGPVLLGGGADLLADQAHLVELRGAGQVGHPQDHLGHDGAHAPDVHGAAVVLEDQADVLVLGGEDGEQGDDVGVGELLQVLELTDGVRGEALGVFLLLLDLLDGDELAGVGLGVAEVDDGRQPEKADLEVVMIAGCHLRREQPMVAVSAEKRRT</sequence>
<comment type="caution">
    <text evidence="1">The sequence shown here is derived from an EMBL/GenBank/DDBJ whole genome shotgun (WGS) entry which is preliminary data.</text>
</comment>
<dbReference type="STRING" id="252740.A0A423WH14"/>
<gene>
    <name evidence="1" type="ORF">VSDG_01665</name>
</gene>
<name>A0A423WH14_CYTCH</name>
<proteinExistence type="predicted"/>